<dbReference type="PROSITE" id="PS00028">
    <property type="entry name" value="ZINC_FINGER_C2H2_1"/>
    <property type="match status" value="1"/>
</dbReference>
<sequence length="160" mass="18038">MPASGFVIEAESDINTCAFCKIKFDEPRFLYQHQQIAHPNQASSRNTLTITASSLLPYFKLPEAVFHDEDGNEYRMGKLLERGKAFAKHLKDRLVAPGIKVEKVEENDSFVVELRGGSGQHILLNGIEFMKVCNASGKLKSLHSENPRIYDDIPILDRFS</sequence>
<evidence type="ECO:0000313" key="2">
    <source>
        <dbReference type="Proteomes" id="UP000095282"/>
    </source>
</evidence>
<evidence type="ECO:0000313" key="3">
    <source>
        <dbReference type="WBParaSite" id="Csp11.Scaffold629.g13116.t1"/>
    </source>
</evidence>
<proteinExistence type="predicted"/>
<dbReference type="InterPro" id="IPR013087">
    <property type="entry name" value="Znf_C2H2_type"/>
</dbReference>
<dbReference type="Proteomes" id="UP000095282">
    <property type="component" value="Unplaced"/>
</dbReference>
<keyword evidence="2" id="KW-1185">Reference proteome</keyword>
<dbReference type="eggNOG" id="KOG1721">
    <property type="taxonomic scope" value="Eukaryota"/>
</dbReference>
<dbReference type="AlphaFoldDB" id="A0A1I7TYN8"/>
<name>A0A1I7TYN8_9PELO</name>
<dbReference type="STRING" id="1561998.A0A1I7TYN8"/>
<accession>A0A1I7TYN8</accession>
<protein>
    <submittedName>
        <fullName evidence="3">C2H2-type domain-containing protein</fullName>
    </submittedName>
</protein>
<evidence type="ECO:0000259" key="1">
    <source>
        <dbReference type="PROSITE" id="PS00028"/>
    </source>
</evidence>
<reference evidence="3" key="1">
    <citation type="submission" date="2016-11" db="UniProtKB">
        <authorList>
            <consortium name="WormBaseParasite"/>
        </authorList>
    </citation>
    <scope>IDENTIFICATION</scope>
</reference>
<feature type="domain" description="C2H2-type" evidence="1">
    <location>
        <begin position="17"/>
        <end position="38"/>
    </location>
</feature>
<organism evidence="2 3">
    <name type="scientific">Caenorhabditis tropicalis</name>
    <dbReference type="NCBI Taxonomy" id="1561998"/>
    <lineage>
        <taxon>Eukaryota</taxon>
        <taxon>Metazoa</taxon>
        <taxon>Ecdysozoa</taxon>
        <taxon>Nematoda</taxon>
        <taxon>Chromadorea</taxon>
        <taxon>Rhabditida</taxon>
        <taxon>Rhabditina</taxon>
        <taxon>Rhabditomorpha</taxon>
        <taxon>Rhabditoidea</taxon>
        <taxon>Rhabditidae</taxon>
        <taxon>Peloderinae</taxon>
        <taxon>Caenorhabditis</taxon>
    </lineage>
</organism>
<dbReference type="WBParaSite" id="Csp11.Scaffold629.g13116.t1">
    <property type="protein sequence ID" value="Csp11.Scaffold629.g13116.t1"/>
    <property type="gene ID" value="Csp11.Scaffold629.g13116"/>
</dbReference>